<dbReference type="GeneTree" id="ENSGT00940000158029"/>
<dbReference type="InterPro" id="IPR030456">
    <property type="entry name" value="TF_fork_head_CS_2"/>
</dbReference>
<evidence type="ECO:0000313" key="9">
    <source>
        <dbReference type="Ensembl" id="ENSCSAVP00000006674.1"/>
    </source>
</evidence>
<dbReference type="PRINTS" id="PR00053">
    <property type="entry name" value="FORKHEAD"/>
</dbReference>
<dbReference type="HOGENOM" id="CLU_077699_3_2_1"/>
<dbReference type="PANTHER" id="PTHR46721:SF3">
    <property type="entry name" value="FORKHEAD BOX N1"/>
    <property type="match status" value="1"/>
</dbReference>
<evidence type="ECO:0000256" key="5">
    <source>
        <dbReference type="ARBA" id="ARBA00023163"/>
    </source>
</evidence>
<dbReference type="GO" id="GO:0005634">
    <property type="term" value="C:nucleus"/>
    <property type="evidence" value="ECO:0007669"/>
    <property type="project" value="UniProtKB-SubCell"/>
</dbReference>
<evidence type="ECO:0000256" key="4">
    <source>
        <dbReference type="ARBA" id="ARBA00023125"/>
    </source>
</evidence>
<dbReference type="InterPro" id="IPR036390">
    <property type="entry name" value="WH_DNA-bd_sf"/>
</dbReference>
<evidence type="ECO:0000256" key="6">
    <source>
        <dbReference type="ARBA" id="ARBA00023242"/>
    </source>
</evidence>
<dbReference type="Pfam" id="PF00250">
    <property type="entry name" value="Forkhead"/>
    <property type="match status" value="1"/>
</dbReference>
<dbReference type="Ensembl" id="ENSCSAVT00000006760.1">
    <property type="protein sequence ID" value="ENSCSAVP00000006674.1"/>
    <property type="gene ID" value="ENSCSAVG00000004000.1"/>
</dbReference>
<dbReference type="PROSITE" id="PS00658">
    <property type="entry name" value="FORK_HEAD_2"/>
    <property type="match status" value="1"/>
</dbReference>
<evidence type="ECO:0000259" key="8">
    <source>
        <dbReference type="PROSITE" id="PS50039"/>
    </source>
</evidence>
<dbReference type="SMART" id="SM00339">
    <property type="entry name" value="FH"/>
    <property type="match status" value="1"/>
</dbReference>
<reference evidence="9" key="2">
    <citation type="submission" date="2025-08" db="UniProtKB">
        <authorList>
            <consortium name="Ensembl"/>
        </authorList>
    </citation>
    <scope>IDENTIFICATION</scope>
</reference>
<evidence type="ECO:0000256" key="1">
    <source>
        <dbReference type="ARBA" id="ARBA00004123"/>
    </source>
</evidence>
<dbReference type="FunFam" id="1.10.10.10:FF:000122">
    <property type="entry name" value="Forkhead box protein N1"/>
    <property type="match status" value="1"/>
</dbReference>
<evidence type="ECO:0000256" key="3">
    <source>
        <dbReference type="ARBA" id="ARBA00023015"/>
    </source>
</evidence>
<dbReference type="AlphaFoldDB" id="H2YMX2"/>
<sequence>QPQQPKVFPKPVYSYSCLIAMSLRHSKMGCLPVSDIYSYMMENFPYFKTAPDGWKNSVRHNLSLNKCFEKVEKASGTQRKGCLWAMNPAKIGKMEEEVQKWKRKDPEAIRTEHCSS</sequence>
<dbReference type="Proteomes" id="UP000007875">
    <property type="component" value="Unassembled WGS sequence"/>
</dbReference>
<name>H2YMX2_CIOSA</name>
<dbReference type="InParanoid" id="H2YMX2"/>
<keyword evidence="6 7" id="KW-0539">Nucleus</keyword>
<dbReference type="InterPro" id="IPR049624">
    <property type="entry name" value="FOXN1_4"/>
</dbReference>
<dbReference type="OMA" id="QDIRKWR"/>
<dbReference type="GO" id="GO:0000976">
    <property type="term" value="F:transcription cis-regulatory region binding"/>
    <property type="evidence" value="ECO:0007669"/>
    <property type="project" value="TreeGrafter"/>
</dbReference>
<accession>H2YMX2</accession>
<evidence type="ECO:0000313" key="10">
    <source>
        <dbReference type="Proteomes" id="UP000007875"/>
    </source>
</evidence>
<keyword evidence="10" id="KW-1185">Reference proteome</keyword>
<protein>
    <recommendedName>
        <fullName evidence="8">Fork-head domain-containing protein</fullName>
    </recommendedName>
</protein>
<keyword evidence="4 7" id="KW-0238">DNA-binding</keyword>
<reference evidence="10" key="1">
    <citation type="submission" date="2003-08" db="EMBL/GenBank/DDBJ databases">
        <authorList>
            <person name="Birren B."/>
            <person name="Nusbaum C."/>
            <person name="Abebe A."/>
            <person name="Abouelleil A."/>
            <person name="Adekoya E."/>
            <person name="Ait-zahra M."/>
            <person name="Allen N."/>
            <person name="Allen T."/>
            <person name="An P."/>
            <person name="Anderson M."/>
            <person name="Anderson S."/>
            <person name="Arachchi H."/>
            <person name="Armbruster J."/>
            <person name="Bachantsang P."/>
            <person name="Baldwin J."/>
            <person name="Barry A."/>
            <person name="Bayul T."/>
            <person name="Blitshsteyn B."/>
            <person name="Bloom T."/>
            <person name="Blye J."/>
            <person name="Boguslavskiy L."/>
            <person name="Borowsky M."/>
            <person name="Boukhgalter B."/>
            <person name="Brunache A."/>
            <person name="Butler J."/>
            <person name="Calixte N."/>
            <person name="Calvo S."/>
            <person name="Camarata J."/>
            <person name="Campo K."/>
            <person name="Chang J."/>
            <person name="Cheshatsang Y."/>
            <person name="Citroen M."/>
            <person name="Collymore A."/>
            <person name="Considine T."/>
            <person name="Cook A."/>
            <person name="Cooke P."/>
            <person name="Corum B."/>
            <person name="Cuomo C."/>
            <person name="David R."/>
            <person name="Dawoe T."/>
            <person name="Degray S."/>
            <person name="Dodge S."/>
            <person name="Dooley K."/>
            <person name="Dorje P."/>
            <person name="Dorjee K."/>
            <person name="Dorris L."/>
            <person name="Duffey N."/>
            <person name="Dupes A."/>
            <person name="Elkins T."/>
            <person name="Engels R."/>
            <person name="Erickson J."/>
            <person name="Farina A."/>
            <person name="Faro S."/>
            <person name="Ferreira P."/>
            <person name="Fischer H."/>
            <person name="Fitzgerald M."/>
            <person name="Foley K."/>
            <person name="Gage D."/>
            <person name="Galagan J."/>
            <person name="Gearin G."/>
            <person name="Gnerre S."/>
            <person name="Gnirke A."/>
            <person name="Goyette A."/>
            <person name="Graham J."/>
            <person name="Grandbois E."/>
            <person name="Gyaltsen K."/>
            <person name="Hafez N."/>
            <person name="Hagopian D."/>
            <person name="Hagos B."/>
            <person name="Hall J."/>
            <person name="Hatcher B."/>
            <person name="Heller A."/>
            <person name="Higgins H."/>
            <person name="Honan T."/>
            <person name="Horn A."/>
            <person name="Houde N."/>
            <person name="Hughes L."/>
            <person name="Hulme W."/>
            <person name="Husby E."/>
            <person name="Iliev I."/>
            <person name="Jaffe D."/>
            <person name="Jones C."/>
            <person name="Kamal M."/>
            <person name="Kamat A."/>
            <person name="Kamvysselis M."/>
            <person name="Karlsson E."/>
            <person name="Kells C."/>
            <person name="Kieu A."/>
            <person name="Kisner P."/>
            <person name="Kodira C."/>
            <person name="Kulbokas E."/>
            <person name="Labutti K."/>
            <person name="Lama D."/>
            <person name="Landers T."/>
            <person name="Leger J."/>
            <person name="Levine S."/>
            <person name="Lewis D."/>
            <person name="Lewis T."/>
            <person name="Lindblad-toh K."/>
            <person name="Liu X."/>
            <person name="Lokyitsang T."/>
            <person name="Lokyitsang Y."/>
            <person name="Lucien O."/>
            <person name="Lui A."/>
            <person name="Ma L.J."/>
            <person name="Mabbitt R."/>
            <person name="Macdonald J."/>
            <person name="Maclean C."/>
            <person name="Major J."/>
            <person name="Manning J."/>
            <person name="Marabella R."/>
            <person name="Maru K."/>
            <person name="Matthews C."/>
            <person name="Mauceli E."/>
            <person name="Mccarthy M."/>
            <person name="Mcdonough S."/>
            <person name="Mcghee T."/>
            <person name="Meldrim J."/>
            <person name="Meneus L."/>
            <person name="Mesirov J."/>
            <person name="Mihalev A."/>
            <person name="Mihova T."/>
            <person name="Mikkelsen T."/>
            <person name="Mlenga V."/>
            <person name="Moru K."/>
            <person name="Mozes J."/>
            <person name="Mulrain L."/>
            <person name="Munson G."/>
            <person name="Naylor J."/>
            <person name="Newes C."/>
            <person name="Nguyen C."/>
            <person name="Nguyen N."/>
            <person name="Nguyen T."/>
            <person name="Nicol R."/>
            <person name="Nielsen C."/>
            <person name="Nizzari M."/>
            <person name="Norbu C."/>
            <person name="Norbu N."/>
            <person name="O'donnell P."/>
            <person name="Okoawo O."/>
            <person name="O'leary S."/>
            <person name="Omotosho B."/>
            <person name="O'neill K."/>
            <person name="Osman S."/>
            <person name="Parker S."/>
            <person name="Perrin D."/>
            <person name="Phunkhang P."/>
            <person name="Piqani B."/>
            <person name="Purcell S."/>
            <person name="Rachupka T."/>
            <person name="Ramasamy U."/>
            <person name="Rameau R."/>
            <person name="Ray V."/>
            <person name="Raymond C."/>
            <person name="Retta R."/>
            <person name="Richardson S."/>
            <person name="Rise C."/>
            <person name="Rodriguez J."/>
            <person name="Rogers J."/>
            <person name="Rogov P."/>
            <person name="Rutman M."/>
            <person name="Schupbach R."/>
            <person name="Seaman C."/>
            <person name="Settipalli S."/>
            <person name="Sharpe T."/>
            <person name="Sheridan J."/>
            <person name="Sherpa N."/>
            <person name="Shi J."/>
            <person name="Smirnov S."/>
            <person name="Smith C."/>
            <person name="Sougnez C."/>
            <person name="Spencer B."/>
            <person name="Stalker J."/>
            <person name="Stange-thomann N."/>
            <person name="Stavropoulos S."/>
            <person name="Stetson K."/>
            <person name="Stone C."/>
            <person name="Stone S."/>
            <person name="Stubbs M."/>
            <person name="Talamas J."/>
            <person name="Tchuinga P."/>
            <person name="Tenzing P."/>
            <person name="Tesfaye S."/>
            <person name="Theodore J."/>
            <person name="Thoulutsang Y."/>
            <person name="Topham K."/>
            <person name="Towey S."/>
            <person name="Tsamla T."/>
            <person name="Tsomo N."/>
            <person name="Vallee D."/>
            <person name="Vassiliev H."/>
            <person name="Venkataraman V."/>
            <person name="Vinson J."/>
            <person name="Vo A."/>
            <person name="Wade C."/>
            <person name="Wang S."/>
            <person name="Wangchuk T."/>
            <person name="Wangdi T."/>
            <person name="Whittaker C."/>
            <person name="Wilkinson J."/>
            <person name="Wu Y."/>
            <person name="Wyman D."/>
            <person name="Yadav S."/>
            <person name="Yang S."/>
            <person name="Yang X."/>
            <person name="Yeager S."/>
            <person name="Yee E."/>
            <person name="Young G."/>
            <person name="Zainoun J."/>
            <person name="Zembeck L."/>
            <person name="Zimmer A."/>
            <person name="Zody M."/>
            <person name="Lander E."/>
        </authorList>
    </citation>
    <scope>NUCLEOTIDE SEQUENCE [LARGE SCALE GENOMIC DNA]</scope>
</reference>
<keyword evidence="5" id="KW-0804">Transcription</keyword>
<dbReference type="InterPro" id="IPR036388">
    <property type="entry name" value="WH-like_DNA-bd_sf"/>
</dbReference>
<comment type="subcellular location">
    <subcellularLocation>
        <location evidence="1 7">Nucleus</location>
    </subcellularLocation>
</comment>
<keyword evidence="3" id="KW-0805">Transcription regulation</keyword>
<evidence type="ECO:0000256" key="2">
    <source>
        <dbReference type="ARBA" id="ARBA00022473"/>
    </source>
</evidence>
<reference evidence="9" key="3">
    <citation type="submission" date="2025-09" db="UniProtKB">
        <authorList>
            <consortium name="Ensembl"/>
        </authorList>
    </citation>
    <scope>IDENTIFICATION</scope>
</reference>
<dbReference type="InterPro" id="IPR001766">
    <property type="entry name" value="Fork_head_dom"/>
</dbReference>
<dbReference type="Gene3D" id="1.10.10.10">
    <property type="entry name" value="Winged helix-like DNA-binding domain superfamily/Winged helix DNA-binding domain"/>
    <property type="match status" value="1"/>
</dbReference>
<keyword evidence="2" id="KW-0217">Developmental protein</keyword>
<dbReference type="STRING" id="51511.ENSCSAVP00000006674"/>
<feature type="DNA-binding region" description="Fork-head" evidence="7">
    <location>
        <begin position="10"/>
        <end position="105"/>
    </location>
</feature>
<evidence type="ECO:0000256" key="7">
    <source>
        <dbReference type="PROSITE-ProRule" id="PRU00089"/>
    </source>
</evidence>
<dbReference type="PANTHER" id="PTHR46721">
    <property type="entry name" value="FORKHEAD BOX PROTEIN N1"/>
    <property type="match status" value="1"/>
</dbReference>
<feature type="domain" description="Fork-head" evidence="8">
    <location>
        <begin position="10"/>
        <end position="105"/>
    </location>
</feature>
<organism evidence="9 10">
    <name type="scientific">Ciona savignyi</name>
    <name type="common">Pacific transparent sea squirt</name>
    <dbReference type="NCBI Taxonomy" id="51511"/>
    <lineage>
        <taxon>Eukaryota</taxon>
        <taxon>Metazoa</taxon>
        <taxon>Chordata</taxon>
        <taxon>Tunicata</taxon>
        <taxon>Ascidiacea</taxon>
        <taxon>Phlebobranchia</taxon>
        <taxon>Cionidae</taxon>
        <taxon>Ciona</taxon>
    </lineage>
</organism>
<dbReference type="PROSITE" id="PS50039">
    <property type="entry name" value="FORK_HEAD_3"/>
    <property type="match status" value="1"/>
</dbReference>
<proteinExistence type="predicted"/>
<dbReference type="GO" id="GO:0000981">
    <property type="term" value="F:DNA-binding transcription factor activity, RNA polymerase II-specific"/>
    <property type="evidence" value="ECO:0007669"/>
    <property type="project" value="TreeGrafter"/>
</dbReference>
<dbReference type="SUPFAM" id="SSF46785">
    <property type="entry name" value="Winged helix' DNA-binding domain"/>
    <property type="match status" value="1"/>
</dbReference>
<dbReference type="eggNOG" id="KOG2294">
    <property type="taxonomic scope" value="Eukaryota"/>
</dbReference>